<protein>
    <recommendedName>
        <fullName evidence="1">DUF4180 domain-containing protein</fullName>
    </recommendedName>
</protein>
<dbReference type="Pfam" id="PF13788">
    <property type="entry name" value="DUF4180"/>
    <property type="match status" value="1"/>
</dbReference>
<feature type="domain" description="DUF4180" evidence="1">
    <location>
        <begin position="10"/>
        <end position="119"/>
    </location>
</feature>
<evidence type="ECO:0000259" key="1">
    <source>
        <dbReference type="Pfam" id="PF13788"/>
    </source>
</evidence>
<name>A0A8J3RZZ3_PLARO</name>
<proteinExistence type="predicted"/>
<dbReference type="EMBL" id="BOOI01000012">
    <property type="protein sequence ID" value="GIH83202.1"/>
    <property type="molecule type" value="Genomic_DNA"/>
</dbReference>
<dbReference type="OrthoDB" id="8595425at2"/>
<evidence type="ECO:0000313" key="3">
    <source>
        <dbReference type="Proteomes" id="UP000655044"/>
    </source>
</evidence>
<organism evidence="2 3">
    <name type="scientific">Planobispora rosea</name>
    <dbReference type="NCBI Taxonomy" id="35762"/>
    <lineage>
        <taxon>Bacteria</taxon>
        <taxon>Bacillati</taxon>
        <taxon>Actinomycetota</taxon>
        <taxon>Actinomycetes</taxon>
        <taxon>Streptosporangiales</taxon>
        <taxon>Streptosporangiaceae</taxon>
        <taxon>Planobispora</taxon>
    </lineage>
</organism>
<gene>
    <name evidence="2" type="ORF">Pro02_16100</name>
</gene>
<reference evidence="2" key="1">
    <citation type="submission" date="2021-01" db="EMBL/GenBank/DDBJ databases">
        <title>Whole genome shotgun sequence of Planobispora rosea NBRC 15558.</title>
        <authorList>
            <person name="Komaki H."/>
            <person name="Tamura T."/>
        </authorList>
    </citation>
    <scope>NUCLEOTIDE SEQUENCE</scope>
    <source>
        <strain evidence="2">NBRC 15558</strain>
    </source>
</reference>
<evidence type="ECO:0000313" key="2">
    <source>
        <dbReference type="EMBL" id="GIH83202.1"/>
    </source>
</evidence>
<dbReference type="InterPro" id="IPR025438">
    <property type="entry name" value="DUF4180"/>
</dbReference>
<dbReference type="Proteomes" id="UP000655044">
    <property type="component" value="Unassembled WGS sequence"/>
</dbReference>
<dbReference type="RefSeq" id="WP_068924386.1">
    <property type="nucleotide sequence ID" value="NZ_BMQP01000013.1"/>
</dbReference>
<comment type="caution">
    <text evidence="2">The sequence shown here is derived from an EMBL/GenBank/DDBJ whole genome shotgun (WGS) entry which is preliminary data.</text>
</comment>
<sequence>MPDVLRSIGGATVLVCGPDGPKVHGERDAVDLIGEAWYGGADWVAIPAGRLNADFFRLRTRVAGEIVQKFVTYGVGLAILGDVSPHTAVSTALRDFVRECDRGTQTWFVPDIDDLRDRLERLPPRPGRKTAGPR</sequence>
<dbReference type="AlphaFoldDB" id="A0A8J3RZZ3"/>
<keyword evidence="3" id="KW-1185">Reference proteome</keyword>
<accession>A0A8J3RZZ3</accession>